<evidence type="ECO:0000313" key="2">
    <source>
        <dbReference type="EMBL" id="CAL1677146.1"/>
    </source>
</evidence>
<keyword evidence="3" id="KW-1185">Reference proteome</keyword>
<evidence type="ECO:0000313" key="3">
    <source>
        <dbReference type="Proteomes" id="UP001497644"/>
    </source>
</evidence>
<feature type="compositionally biased region" description="Basic and acidic residues" evidence="1">
    <location>
        <begin position="22"/>
        <end position="37"/>
    </location>
</feature>
<reference evidence="2" key="1">
    <citation type="submission" date="2024-04" db="EMBL/GenBank/DDBJ databases">
        <authorList>
            <consortium name="Molecular Ecology Group"/>
        </authorList>
    </citation>
    <scope>NUCLEOTIDE SEQUENCE</scope>
</reference>
<sequence>MRFFARTRPGTGIDFASTGCLGRERTSRRSSREEGGERAMGVQDAEAEKDLHYRASHFCPTVLQRSRCRVRAPLATPNATKSPRRIARLGAILPYLTL</sequence>
<feature type="region of interest" description="Disordered" evidence="1">
    <location>
        <begin position="1"/>
        <end position="43"/>
    </location>
</feature>
<dbReference type="AlphaFoldDB" id="A0AAV2NDB0"/>
<evidence type="ECO:0000256" key="1">
    <source>
        <dbReference type="SAM" id="MobiDB-lite"/>
    </source>
</evidence>
<gene>
    <name evidence="2" type="ORF">LPLAT_LOCUS3204</name>
</gene>
<protein>
    <submittedName>
        <fullName evidence="2">Uncharacterized protein</fullName>
    </submittedName>
</protein>
<accession>A0AAV2NDB0</accession>
<dbReference type="EMBL" id="OZ034835">
    <property type="protein sequence ID" value="CAL1677146.1"/>
    <property type="molecule type" value="Genomic_DNA"/>
</dbReference>
<organism evidence="2 3">
    <name type="scientific">Lasius platythorax</name>
    <dbReference type="NCBI Taxonomy" id="488582"/>
    <lineage>
        <taxon>Eukaryota</taxon>
        <taxon>Metazoa</taxon>
        <taxon>Ecdysozoa</taxon>
        <taxon>Arthropoda</taxon>
        <taxon>Hexapoda</taxon>
        <taxon>Insecta</taxon>
        <taxon>Pterygota</taxon>
        <taxon>Neoptera</taxon>
        <taxon>Endopterygota</taxon>
        <taxon>Hymenoptera</taxon>
        <taxon>Apocrita</taxon>
        <taxon>Aculeata</taxon>
        <taxon>Formicoidea</taxon>
        <taxon>Formicidae</taxon>
        <taxon>Formicinae</taxon>
        <taxon>Lasius</taxon>
        <taxon>Lasius</taxon>
    </lineage>
</organism>
<dbReference type="Proteomes" id="UP001497644">
    <property type="component" value="Chromosome 12"/>
</dbReference>
<proteinExistence type="predicted"/>
<name>A0AAV2NDB0_9HYME</name>